<reference evidence="1 2" key="1">
    <citation type="submission" date="2018-06" db="EMBL/GenBank/DDBJ databases">
        <title>Extensive metabolic versatility and redundancy in microbially diverse, dynamic hydrothermal sediments.</title>
        <authorList>
            <person name="Dombrowski N."/>
            <person name="Teske A."/>
            <person name="Baker B.J."/>
        </authorList>
    </citation>
    <scope>NUCLEOTIDE SEQUENCE [LARGE SCALE GENOMIC DNA]</scope>
    <source>
        <strain evidence="1">B10_G13</strain>
    </source>
</reference>
<accession>A0A660SFD7</accession>
<evidence type="ECO:0000313" key="1">
    <source>
        <dbReference type="EMBL" id="RKX69508.1"/>
    </source>
</evidence>
<comment type="caution">
    <text evidence="1">The sequence shown here is derived from an EMBL/GenBank/DDBJ whole genome shotgun (WGS) entry which is preliminary data.</text>
</comment>
<proteinExistence type="predicted"/>
<sequence length="228" mass="27038">MKLKIMKKRLYITIKYILFLLLLPQVLLFSDEIVDTLRKSVKLETPDIYIYGERSNVREISFTNGSFYAIMDKINKTPVYLISYTDIESYLKYYYSLKVSVCMNYSNNPTELIDILLQGDLYNLPSYFNIKWHRPEYRYGNMYISTKHLSIKSGVALNILQCSDIKFSYDYNNISQYNGIIHNSTNILFNSYYFKSSLSKLDNNYSFDFNGEYVSNRDNFNYKINYDA</sequence>
<dbReference type="AlphaFoldDB" id="A0A660SFD7"/>
<dbReference type="EMBL" id="QNBD01000187">
    <property type="protein sequence ID" value="RKX69508.1"/>
    <property type="molecule type" value="Genomic_DNA"/>
</dbReference>
<evidence type="ECO:0000313" key="2">
    <source>
        <dbReference type="Proteomes" id="UP000271125"/>
    </source>
</evidence>
<protein>
    <submittedName>
        <fullName evidence="1">Uncharacterized protein</fullName>
    </submittedName>
</protein>
<feature type="non-terminal residue" evidence="1">
    <location>
        <position position="228"/>
    </location>
</feature>
<name>A0A660SFD7_UNCT6</name>
<gene>
    <name evidence="1" type="ORF">DRP43_04305</name>
</gene>
<organism evidence="1 2">
    <name type="scientific">candidate division TA06 bacterium</name>
    <dbReference type="NCBI Taxonomy" id="2250710"/>
    <lineage>
        <taxon>Bacteria</taxon>
        <taxon>Bacteria division TA06</taxon>
    </lineage>
</organism>
<dbReference type="Proteomes" id="UP000271125">
    <property type="component" value="Unassembled WGS sequence"/>
</dbReference>